<protein>
    <recommendedName>
        <fullName evidence="5">Riboflavin kinase</fullName>
        <ecNumber evidence="4">2.7.1.26</ecNumber>
    </recommendedName>
    <alternativeName>
        <fullName evidence="12">Flavin mononucleotide kinase 1</fullName>
    </alternativeName>
</protein>
<feature type="region of interest" description="Disordered" evidence="14">
    <location>
        <begin position="107"/>
        <end position="129"/>
    </location>
</feature>
<feature type="region of interest" description="Disordered" evidence="14">
    <location>
        <begin position="231"/>
        <end position="292"/>
    </location>
</feature>
<reference evidence="16 17" key="1">
    <citation type="submission" date="2024-02" db="EMBL/GenBank/DDBJ databases">
        <title>De novo assembly and annotation of 12 fungi associated with fruit tree decline syndrome in Ontario, Canada.</title>
        <authorList>
            <person name="Sulman M."/>
            <person name="Ellouze W."/>
            <person name="Ilyukhin E."/>
        </authorList>
    </citation>
    <scope>NUCLEOTIDE SEQUENCE [LARGE SCALE GENOMIC DNA]</scope>
    <source>
        <strain evidence="16 17">M97-236</strain>
    </source>
</reference>
<feature type="compositionally biased region" description="Basic and acidic residues" evidence="14">
    <location>
        <begin position="249"/>
        <end position="272"/>
    </location>
</feature>
<dbReference type="EMBL" id="JAKIXB020000027">
    <property type="protein sequence ID" value="KAL1596892.1"/>
    <property type="molecule type" value="Genomic_DNA"/>
</dbReference>
<keyword evidence="17" id="KW-1185">Reference proteome</keyword>
<comment type="function">
    <text evidence="1">Catalyzes the phosphorylation of riboflavin (vitamin B2) to form flavin mononucleotide (FMN) coenzyme.</text>
</comment>
<comment type="similarity">
    <text evidence="3">Belongs to the flavokinase family.</text>
</comment>
<evidence type="ECO:0000256" key="11">
    <source>
        <dbReference type="ARBA" id="ARBA00022840"/>
    </source>
</evidence>
<evidence type="ECO:0000256" key="10">
    <source>
        <dbReference type="ARBA" id="ARBA00022777"/>
    </source>
</evidence>
<evidence type="ECO:0000313" key="16">
    <source>
        <dbReference type="EMBL" id="KAL1596892.1"/>
    </source>
</evidence>
<evidence type="ECO:0000256" key="6">
    <source>
        <dbReference type="ARBA" id="ARBA00022630"/>
    </source>
</evidence>
<evidence type="ECO:0000256" key="5">
    <source>
        <dbReference type="ARBA" id="ARBA00017394"/>
    </source>
</evidence>
<feature type="compositionally biased region" description="Low complexity" evidence="14">
    <location>
        <begin position="107"/>
        <end position="116"/>
    </location>
</feature>
<organism evidence="16 17">
    <name type="scientific">Nothophoma quercina</name>
    <dbReference type="NCBI Taxonomy" id="749835"/>
    <lineage>
        <taxon>Eukaryota</taxon>
        <taxon>Fungi</taxon>
        <taxon>Dikarya</taxon>
        <taxon>Ascomycota</taxon>
        <taxon>Pezizomycotina</taxon>
        <taxon>Dothideomycetes</taxon>
        <taxon>Pleosporomycetidae</taxon>
        <taxon>Pleosporales</taxon>
        <taxon>Pleosporineae</taxon>
        <taxon>Didymellaceae</taxon>
        <taxon>Nothophoma</taxon>
    </lineage>
</organism>
<evidence type="ECO:0000256" key="9">
    <source>
        <dbReference type="ARBA" id="ARBA00022741"/>
    </source>
</evidence>
<comment type="pathway">
    <text evidence="2">Cofactor biosynthesis; FMN biosynthesis; FMN from riboflavin (ATP route): step 1/1.</text>
</comment>
<dbReference type="InterPro" id="IPR023468">
    <property type="entry name" value="Riboflavin_kinase"/>
</dbReference>
<comment type="catalytic activity">
    <reaction evidence="13">
        <text>riboflavin + ATP = FMN + ADP + H(+)</text>
        <dbReference type="Rhea" id="RHEA:14357"/>
        <dbReference type="ChEBI" id="CHEBI:15378"/>
        <dbReference type="ChEBI" id="CHEBI:30616"/>
        <dbReference type="ChEBI" id="CHEBI:57986"/>
        <dbReference type="ChEBI" id="CHEBI:58210"/>
        <dbReference type="ChEBI" id="CHEBI:456216"/>
        <dbReference type="EC" id="2.7.1.26"/>
    </reaction>
</comment>
<evidence type="ECO:0000256" key="8">
    <source>
        <dbReference type="ARBA" id="ARBA00022679"/>
    </source>
</evidence>
<proteinExistence type="inferred from homology"/>
<evidence type="ECO:0000256" key="3">
    <source>
        <dbReference type="ARBA" id="ARBA00010108"/>
    </source>
</evidence>
<keyword evidence="8" id="KW-0808">Transferase</keyword>
<keyword evidence="11" id="KW-0067">ATP-binding</keyword>
<evidence type="ECO:0000256" key="2">
    <source>
        <dbReference type="ARBA" id="ARBA00005201"/>
    </source>
</evidence>
<evidence type="ECO:0000256" key="4">
    <source>
        <dbReference type="ARBA" id="ARBA00012105"/>
    </source>
</evidence>
<keyword evidence="7" id="KW-0288">FMN</keyword>
<dbReference type="Pfam" id="PF01687">
    <property type="entry name" value="Flavokinase"/>
    <property type="match status" value="1"/>
</dbReference>
<name>A0ABR3QYR0_9PLEO</name>
<dbReference type="PANTHER" id="PTHR22749:SF6">
    <property type="entry name" value="RIBOFLAVIN KINASE"/>
    <property type="match status" value="1"/>
</dbReference>
<feature type="domain" description="Riboflavin kinase" evidence="15">
    <location>
        <begin position="18"/>
        <end position="221"/>
    </location>
</feature>
<dbReference type="Proteomes" id="UP001521222">
    <property type="component" value="Unassembled WGS sequence"/>
</dbReference>
<evidence type="ECO:0000256" key="1">
    <source>
        <dbReference type="ARBA" id="ARBA00003572"/>
    </source>
</evidence>
<dbReference type="GO" id="GO:0016301">
    <property type="term" value="F:kinase activity"/>
    <property type="evidence" value="ECO:0007669"/>
    <property type="project" value="UniProtKB-KW"/>
</dbReference>
<dbReference type="InterPro" id="IPR015865">
    <property type="entry name" value="Riboflavin_kinase_bac/euk"/>
</dbReference>
<dbReference type="EC" id="2.7.1.26" evidence="4"/>
<sequence>MVRPTGPRDPIAGPDTPQAPFPLKLRGPVIKGFGRGSKEVCTILDLKKPLTLTPLIQFSNHPLTSDQLGIPTANIPLSGLSINGHSDLDSGIYYGFCTLDHSAIPSSTTSTSVPSATDDKSIPTKSSSHAVQDLEYTASTPTSARSPVYPTVLSIGYNPYYKNTTRSIEIHILANFDKDFYGAELSLIILGFIRPEYDYVSKDALVEDIREDIRISQRSLAREAYQKCKDDPWLRGEGGQEAGQVTRQGDGDGHVDGGEIVEGDKEDERENAKLVPGDQGQKDEVAMSAMPS</sequence>
<gene>
    <name evidence="16" type="primary">FMN1</name>
    <name evidence="16" type="ORF">SLS59_007633</name>
</gene>
<evidence type="ECO:0000256" key="14">
    <source>
        <dbReference type="SAM" id="MobiDB-lite"/>
    </source>
</evidence>
<dbReference type="Gene3D" id="2.40.30.30">
    <property type="entry name" value="Riboflavin kinase-like"/>
    <property type="match status" value="1"/>
</dbReference>
<accession>A0ABR3QYR0</accession>
<comment type="caution">
    <text evidence="16">The sequence shown here is derived from an EMBL/GenBank/DDBJ whole genome shotgun (WGS) entry which is preliminary data.</text>
</comment>
<evidence type="ECO:0000313" key="17">
    <source>
        <dbReference type="Proteomes" id="UP001521222"/>
    </source>
</evidence>
<evidence type="ECO:0000259" key="15">
    <source>
        <dbReference type="SMART" id="SM00904"/>
    </source>
</evidence>
<keyword evidence="6" id="KW-0285">Flavoprotein</keyword>
<keyword evidence="10 16" id="KW-0418">Kinase</keyword>
<dbReference type="PANTHER" id="PTHR22749">
    <property type="entry name" value="RIBOFLAVIN KINASE/FMN ADENYLYLTRANSFERASE"/>
    <property type="match status" value="1"/>
</dbReference>
<dbReference type="SUPFAM" id="SSF82114">
    <property type="entry name" value="Riboflavin kinase-like"/>
    <property type="match status" value="1"/>
</dbReference>
<dbReference type="InterPro" id="IPR023465">
    <property type="entry name" value="Riboflavin_kinase_dom_sf"/>
</dbReference>
<evidence type="ECO:0000256" key="13">
    <source>
        <dbReference type="ARBA" id="ARBA00047880"/>
    </source>
</evidence>
<evidence type="ECO:0000256" key="12">
    <source>
        <dbReference type="ARBA" id="ARBA00029960"/>
    </source>
</evidence>
<keyword evidence="9" id="KW-0547">Nucleotide-binding</keyword>
<dbReference type="SMART" id="SM00904">
    <property type="entry name" value="Flavokinase"/>
    <property type="match status" value="1"/>
</dbReference>
<evidence type="ECO:0000256" key="7">
    <source>
        <dbReference type="ARBA" id="ARBA00022643"/>
    </source>
</evidence>
<feature type="region of interest" description="Disordered" evidence="14">
    <location>
        <begin position="1"/>
        <end position="20"/>
    </location>
</feature>